<keyword evidence="4 8" id="KW-0274">FAD</keyword>
<dbReference type="PRINTS" id="PR00419">
    <property type="entry name" value="ADXRDTASE"/>
</dbReference>
<comment type="catalytic activity">
    <reaction evidence="7 8">
        <text>2 reduced [adrenodoxin] + NADP(+) + H(+) = 2 oxidized [adrenodoxin] + NADPH</text>
        <dbReference type="Rhea" id="RHEA:42312"/>
        <dbReference type="Rhea" id="RHEA-COMP:9998"/>
        <dbReference type="Rhea" id="RHEA-COMP:9999"/>
        <dbReference type="ChEBI" id="CHEBI:15378"/>
        <dbReference type="ChEBI" id="CHEBI:33737"/>
        <dbReference type="ChEBI" id="CHEBI:33738"/>
        <dbReference type="ChEBI" id="CHEBI:57783"/>
        <dbReference type="ChEBI" id="CHEBI:58349"/>
        <dbReference type="EC" id="1.18.1.6"/>
    </reaction>
</comment>
<keyword evidence="8" id="KW-0496">Mitochondrion</keyword>
<feature type="binding site" evidence="9">
    <location>
        <position position="54"/>
    </location>
    <ligand>
        <name>FAD</name>
        <dbReference type="ChEBI" id="CHEBI:57692"/>
    </ligand>
</feature>
<organism evidence="11 12">
    <name type="scientific">Orbilia ellipsospora</name>
    <dbReference type="NCBI Taxonomy" id="2528407"/>
    <lineage>
        <taxon>Eukaryota</taxon>
        <taxon>Fungi</taxon>
        <taxon>Dikarya</taxon>
        <taxon>Ascomycota</taxon>
        <taxon>Pezizomycotina</taxon>
        <taxon>Orbiliomycetes</taxon>
        <taxon>Orbiliales</taxon>
        <taxon>Orbiliaceae</taxon>
        <taxon>Orbilia</taxon>
    </lineage>
</organism>
<dbReference type="InterPro" id="IPR036188">
    <property type="entry name" value="FAD/NAD-bd_sf"/>
</dbReference>
<evidence type="ECO:0000256" key="9">
    <source>
        <dbReference type="PIRSR" id="PIRSR000362-1"/>
    </source>
</evidence>
<evidence type="ECO:0000256" key="2">
    <source>
        <dbReference type="ARBA" id="ARBA00008312"/>
    </source>
</evidence>
<evidence type="ECO:0000256" key="10">
    <source>
        <dbReference type="PIRSR" id="PIRSR000362-2"/>
    </source>
</evidence>
<protein>
    <recommendedName>
        <fullName evidence="8">NADPH:adrenodoxin oxidoreductase, mitochondrial</fullName>
        <ecNumber evidence="8">1.18.1.6</ecNumber>
    </recommendedName>
</protein>
<dbReference type="Gene3D" id="3.40.50.720">
    <property type="entry name" value="NAD(P)-binding Rossmann-like Domain"/>
    <property type="match status" value="1"/>
</dbReference>
<proteinExistence type="inferred from homology"/>
<feature type="binding site" evidence="9">
    <location>
        <begin position="418"/>
        <end position="420"/>
    </location>
    <ligand>
        <name>FAD</name>
        <dbReference type="ChEBI" id="CHEBI:57692"/>
    </ligand>
</feature>
<dbReference type="EMBL" id="JAVHJO010000009">
    <property type="protein sequence ID" value="KAK6537623.1"/>
    <property type="molecule type" value="Genomic_DNA"/>
</dbReference>
<accession>A0AAV9X6B5</accession>
<evidence type="ECO:0000256" key="6">
    <source>
        <dbReference type="ARBA" id="ARBA00023002"/>
    </source>
</evidence>
<dbReference type="GO" id="GO:0016491">
    <property type="term" value="F:oxidoreductase activity"/>
    <property type="evidence" value="ECO:0007669"/>
    <property type="project" value="UniProtKB-KW"/>
</dbReference>
<sequence length="506" mass="55509">MFKTTSTHSTIKRALRPSSGVRLLSSLHQKGDPQVAANRSNAPFRLAIIGSGPSGFYTAYRVQSKLPTARIDMYESLPVPFGLVRFGVAPDHPEVKFCINKFDEVARHPNFTFIGNTPIGSDPHNLPFSTLIPHYDAILLSYGASKDKKLGIPGEDTLSGIHSARAFVGWYNGLPEHRDLNPDLEGSDGKAVIIGQGNVALDVARILLTSVDELRKTDITEYALEALSRSKVKEVEVVGRRGPLQAAFTIKEVRELMQLPSVGFEPVDDKIMPENIAYLPRAKKRLMETIVKGSKMYPDLKNWNLSFYRSPNAFLSSSSSPTKLSHIRFENTAPEPGSGGDKVHGTGEFKEVYASSAFRSIGYKSEPISGMIEAGIPFDEKNGVVCNTLGRVAKPTPDGDVQVPGLYTAGWVRRGPTGIIASTMMDAFDAGDNIVNDWLAGVEFLGKGDDVKSGWDAVRIEHQSRGIKGVNWSDWDKIDNAEKEKGKRVGKEREKFGTQEEMMAVL</sequence>
<dbReference type="SUPFAM" id="SSF51971">
    <property type="entry name" value="Nucleotide-binding domain"/>
    <property type="match status" value="1"/>
</dbReference>
<evidence type="ECO:0000256" key="5">
    <source>
        <dbReference type="ARBA" id="ARBA00022857"/>
    </source>
</evidence>
<feature type="binding site" evidence="9">
    <location>
        <position position="75"/>
    </location>
    <ligand>
        <name>FAD</name>
        <dbReference type="ChEBI" id="CHEBI:57692"/>
    </ligand>
</feature>
<keyword evidence="6 8" id="KW-0560">Oxidoreductase</keyword>
<gene>
    <name evidence="11" type="primary">ARH1</name>
    <name evidence="11" type="ORF">TWF694_011799</name>
</gene>
<dbReference type="PIRSF" id="PIRSF000362">
    <property type="entry name" value="FNR"/>
    <property type="match status" value="1"/>
</dbReference>
<dbReference type="PANTHER" id="PTHR48467">
    <property type="entry name" value="GLUTAMATE SYNTHASE 1 [NADH], CHLOROPLASTIC-LIKE"/>
    <property type="match status" value="1"/>
</dbReference>
<feature type="binding site" evidence="10">
    <location>
        <position position="252"/>
    </location>
    <ligand>
        <name>NADP(+)</name>
        <dbReference type="ChEBI" id="CHEBI:58349"/>
    </ligand>
</feature>
<evidence type="ECO:0000256" key="8">
    <source>
        <dbReference type="PIRNR" id="PIRNR000362"/>
    </source>
</evidence>
<keyword evidence="3 8" id="KW-0285">Flavoprotein</keyword>
<dbReference type="GO" id="GO:0005739">
    <property type="term" value="C:mitochondrion"/>
    <property type="evidence" value="ECO:0007669"/>
    <property type="project" value="UniProtKB-SubCell"/>
</dbReference>
<dbReference type="InterPro" id="IPR021163">
    <property type="entry name" value="Ferredox_Rdtase_adrenod"/>
</dbReference>
<feature type="binding site" evidence="9">
    <location>
        <position position="411"/>
    </location>
    <ligand>
        <name>FAD</name>
        <dbReference type="ChEBI" id="CHEBI:57692"/>
    </ligand>
</feature>
<keyword evidence="12" id="KW-1185">Reference proteome</keyword>
<feature type="binding site" evidence="10">
    <location>
        <position position="418"/>
    </location>
    <ligand>
        <name>NADP(+)</name>
        <dbReference type="ChEBI" id="CHEBI:58349"/>
    </ligand>
</feature>
<keyword evidence="5 8" id="KW-0521">NADP</keyword>
<feature type="binding site" evidence="9">
    <location>
        <position position="83"/>
    </location>
    <ligand>
        <name>FAD</name>
        <dbReference type="ChEBI" id="CHEBI:57692"/>
    </ligand>
</feature>
<evidence type="ECO:0000313" key="11">
    <source>
        <dbReference type="EMBL" id="KAK6537623.1"/>
    </source>
</evidence>
<name>A0AAV9X6B5_9PEZI</name>
<dbReference type="AlphaFoldDB" id="A0AAV9X6B5"/>
<comment type="subcellular location">
    <subcellularLocation>
        <location evidence="8">Mitochondrion</location>
    </subcellularLocation>
</comment>
<dbReference type="EC" id="1.18.1.6" evidence="8"/>
<comment type="caution">
    <text evidence="11">The sequence shown here is derived from an EMBL/GenBank/DDBJ whole genome shotgun (WGS) entry which is preliminary data.</text>
</comment>
<feature type="binding site" evidence="9">
    <location>
        <position position="119"/>
    </location>
    <ligand>
        <name>FAD</name>
        <dbReference type="ChEBI" id="CHEBI:57692"/>
    </ligand>
</feature>
<feature type="binding site" evidence="10">
    <location>
        <begin position="196"/>
        <end position="199"/>
    </location>
    <ligand>
        <name>NADP(+)</name>
        <dbReference type="ChEBI" id="CHEBI:58349"/>
    </ligand>
</feature>
<evidence type="ECO:0000313" key="12">
    <source>
        <dbReference type="Proteomes" id="UP001365542"/>
    </source>
</evidence>
<comment type="similarity">
    <text evidence="2 8">Belongs to the ferredoxin--NADP reductase type 1 family.</text>
</comment>
<dbReference type="Gene3D" id="3.50.50.60">
    <property type="entry name" value="FAD/NAD(P)-binding domain"/>
    <property type="match status" value="1"/>
</dbReference>
<evidence type="ECO:0000256" key="7">
    <source>
        <dbReference type="ARBA" id="ARBA00048933"/>
    </source>
</evidence>
<dbReference type="PANTHER" id="PTHR48467:SF1">
    <property type="entry name" value="GLUTAMATE SYNTHASE 1 [NADH], CHLOROPLASTIC-LIKE"/>
    <property type="match status" value="1"/>
</dbReference>
<evidence type="ECO:0000256" key="3">
    <source>
        <dbReference type="ARBA" id="ARBA00022630"/>
    </source>
</evidence>
<evidence type="ECO:0000256" key="1">
    <source>
        <dbReference type="ARBA" id="ARBA00001974"/>
    </source>
</evidence>
<feature type="binding site" evidence="10">
    <location>
        <begin position="240"/>
        <end position="241"/>
    </location>
    <ligand>
        <name>NADP(+)</name>
        <dbReference type="ChEBI" id="CHEBI:58349"/>
    </ligand>
</feature>
<dbReference type="Proteomes" id="UP001365542">
    <property type="component" value="Unassembled WGS sequence"/>
</dbReference>
<comment type="cofactor">
    <cofactor evidence="1 8 9">
        <name>FAD</name>
        <dbReference type="ChEBI" id="CHEBI:57692"/>
    </cofactor>
</comment>
<dbReference type="InterPro" id="IPR055275">
    <property type="entry name" value="Ferredox_Rdtase"/>
</dbReference>
<evidence type="ECO:0000256" key="4">
    <source>
        <dbReference type="ARBA" id="ARBA00022827"/>
    </source>
</evidence>
<reference evidence="11 12" key="1">
    <citation type="submission" date="2019-10" db="EMBL/GenBank/DDBJ databases">
        <authorList>
            <person name="Palmer J.M."/>
        </authorList>
    </citation>
    <scope>NUCLEOTIDE SEQUENCE [LARGE SCALE GENOMIC DNA]</scope>
    <source>
        <strain evidence="11 12">TWF694</strain>
    </source>
</reference>